<geneLocation type="plasmid" evidence="1 2">
    <name>pANACY.03</name>
</geneLocation>
<accession>K9ZQ58</accession>
<dbReference type="KEGG" id="acy:Anacy_6023"/>
<dbReference type="EMBL" id="CP003662">
    <property type="protein sequence ID" value="AFZ61301.1"/>
    <property type="molecule type" value="Genomic_DNA"/>
</dbReference>
<dbReference type="Proteomes" id="UP000010474">
    <property type="component" value="Plasmid pANACY.03"/>
</dbReference>
<gene>
    <name evidence="1" type="ordered locus">Anacy_6023</name>
</gene>
<proteinExistence type="predicted"/>
<dbReference type="HOGENOM" id="CLU_1276535_0_0_3"/>
<dbReference type="RefSeq" id="WP_015217770.1">
    <property type="nucleotide sequence ID" value="NC_019773.1"/>
</dbReference>
<evidence type="ECO:0000313" key="2">
    <source>
        <dbReference type="Proteomes" id="UP000010474"/>
    </source>
</evidence>
<evidence type="ECO:0000313" key="1">
    <source>
        <dbReference type="EMBL" id="AFZ61301.1"/>
    </source>
</evidence>
<keyword evidence="2" id="KW-1185">Reference proteome</keyword>
<dbReference type="PATRIC" id="fig|272123.3.peg.6542"/>
<dbReference type="OrthoDB" id="487439at2"/>
<dbReference type="AlphaFoldDB" id="K9ZQ58"/>
<organism evidence="1 2">
    <name type="scientific">Anabaena cylindrica (strain ATCC 27899 / PCC 7122)</name>
    <dbReference type="NCBI Taxonomy" id="272123"/>
    <lineage>
        <taxon>Bacteria</taxon>
        <taxon>Bacillati</taxon>
        <taxon>Cyanobacteriota</taxon>
        <taxon>Cyanophyceae</taxon>
        <taxon>Nostocales</taxon>
        <taxon>Nostocaceae</taxon>
        <taxon>Anabaena</taxon>
    </lineage>
</organism>
<sequence length="214" mass="21927">MKNRLNSLVGLGLLGAIASLGFMPQAIAIPYNSNTVYKTVSEGVTTVYISGTPSGTASVALGFIDRFSSRVAGSCGEVRLSATTVGATPTVQVGSPGVSVEIENLPVQLLPTCTSGSFAEARPNNFKTPSGEVVIVGQTANTAVLLNIPRDTTRTVRLNACGFGTLRNTSSFSIPPTFSVEGVEKTLATLPNAGNAPRCTSGVGYVPSAWIGGT</sequence>
<protein>
    <submittedName>
        <fullName evidence="1">Uncharacterized protein</fullName>
    </submittedName>
</protein>
<name>K9ZQ58_ANACC</name>
<reference evidence="2" key="1">
    <citation type="journal article" date="2013" name="Proc. Natl. Acad. Sci. U.S.A.">
        <title>Improving the coverage of the cyanobacterial phylum using diversity-driven genome sequencing.</title>
        <authorList>
            <person name="Shih P.M."/>
            <person name="Wu D."/>
            <person name="Latifi A."/>
            <person name="Axen S.D."/>
            <person name="Fewer D.P."/>
            <person name="Talla E."/>
            <person name="Calteau A."/>
            <person name="Cai F."/>
            <person name="Tandeau de Marsac N."/>
            <person name="Rippka R."/>
            <person name="Herdman M."/>
            <person name="Sivonen K."/>
            <person name="Coursin T."/>
            <person name="Laurent T."/>
            <person name="Goodwin L."/>
            <person name="Nolan M."/>
            <person name="Davenport K.W."/>
            <person name="Han C.S."/>
            <person name="Rubin E.M."/>
            <person name="Eisen J.A."/>
            <person name="Woyke T."/>
            <person name="Gugger M."/>
            <person name="Kerfeld C.A."/>
        </authorList>
    </citation>
    <scope>NUCLEOTIDE SEQUENCE [LARGE SCALE GENOMIC DNA]</scope>
    <source>
        <strain evidence="2">ATCC 27899 / PCC 7122</strain>
    </source>
</reference>
<keyword evidence="1" id="KW-0614">Plasmid</keyword>